<evidence type="ECO:0000256" key="7">
    <source>
        <dbReference type="ARBA" id="ARBA00023136"/>
    </source>
</evidence>
<evidence type="ECO:0000256" key="2">
    <source>
        <dbReference type="ARBA" id="ARBA00009784"/>
    </source>
</evidence>
<feature type="transmembrane region" description="Helical" evidence="8">
    <location>
        <begin position="6"/>
        <end position="25"/>
    </location>
</feature>
<keyword evidence="3" id="KW-1003">Cell membrane</keyword>
<dbReference type="PANTHER" id="PTHR33508:SF2">
    <property type="entry name" value="UPF0056 INNER MEMBRANE PROTEIN MARC"/>
    <property type="match status" value="1"/>
</dbReference>
<evidence type="ECO:0000313" key="9">
    <source>
        <dbReference type="EMBL" id="ASJ24205.1"/>
    </source>
</evidence>
<evidence type="ECO:0000256" key="5">
    <source>
        <dbReference type="ARBA" id="ARBA00022692"/>
    </source>
</evidence>
<dbReference type="Proteomes" id="UP000197424">
    <property type="component" value="Chromosome"/>
</dbReference>
<evidence type="ECO:0000256" key="1">
    <source>
        <dbReference type="ARBA" id="ARBA00004429"/>
    </source>
</evidence>
<proteinExistence type="inferred from homology"/>
<dbReference type="EMBL" id="CP022115">
    <property type="protein sequence ID" value="ASJ24205.1"/>
    <property type="molecule type" value="Genomic_DNA"/>
</dbReference>
<keyword evidence="5 8" id="KW-0812">Transmembrane</keyword>
<keyword evidence="4" id="KW-0997">Cell inner membrane</keyword>
<dbReference type="Pfam" id="PF01914">
    <property type="entry name" value="MarC"/>
    <property type="match status" value="1"/>
</dbReference>
<feature type="transmembrane region" description="Helical" evidence="8">
    <location>
        <begin position="112"/>
        <end position="134"/>
    </location>
</feature>
<dbReference type="NCBIfam" id="NF008228">
    <property type="entry name" value="PRK10995.1"/>
    <property type="match status" value="1"/>
</dbReference>
<evidence type="ECO:0000256" key="6">
    <source>
        <dbReference type="ARBA" id="ARBA00022989"/>
    </source>
</evidence>
<comment type="similarity">
    <text evidence="2 8">Belongs to the UPF0056 (MarC) family.</text>
</comment>
<organism evidence="9 10">
    <name type="scientific">Laribacter hongkongensis</name>
    <dbReference type="NCBI Taxonomy" id="168471"/>
    <lineage>
        <taxon>Bacteria</taxon>
        <taxon>Pseudomonadati</taxon>
        <taxon>Pseudomonadota</taxon>
        <taxon>Betaproteobacteria</taxon>
        <taxon>Neisseriales</taxon>
        <taxon>Aquaspirillaceae</taxon>
        <taxon>Laribacter</taxon>
    </lineage>
</organism>
<gene>
    <name evidence="9" type="ORF">LHGZ1_1374</name>
</gene>
<evidence type="ECO:0000256" key="4">
    <source>
        <dbReference type="ARBA" id="ARBA00022519"/>
    </source>
</evidence>
<feature type="transmembrane region" description="Helical" evidence="8">
    <location>
        <begin position="74"/>
        <end position="92"/>
    </location>
</feature>
<accession>A0A248LI53</accession>
<feature type="transmembrane region" description="Helical" evidence="8">
    <location>
        <begin position="146"/>
        <end position="169"/>
    </location>
</feature>
<name>A0A248LI53_9NEIS</name>
<dbReference type="PANTHER" id="PTHR33508">
    <property type="entry name" value="UPF0056 MEMBRANE PROTEIN YHCE"/>
    <property type="match status" value="1"/>
</dbReference>
<evidence type="ECO:0000256" key="3">
    <source>
        <dbReference type="ARBA" id="ARBA00022475"/>
    </source>
</evidence>
<evidence type="ECO:0000256" key="8">
    <source>
        <dbReference type="RuleBase" id="RU362048"/>
    </source>
</evidence>
<dbReference type="RefSeq" id="WP_027824508.1">
    <property type="nucleotide sequence ID" value="NZ_CP022115.1"/>
</dbReference>
<evidence type="ECO:0000313" key="10">
    <source>
        <dbReference type="Proteomes" id="UP000197424"/>
    </source>
</evidence>
<dbReference type="InterPro" id="IPR002771">
    <property type="entry name" value="Multi_antbiot-R_MarC"/>
</dbReference>
<dbReference type="GeneID" id="75110544"/>
<feature type="transmembrane region" description="Helical" evidence="8">
    <location>
        <begin position="190"/>
        <end position="211"/>
    </location>
</feature>
<dbReference type="OrthoDB" id="21094at2"/>
<dbReference type="NCBIfam" id="TIGR00427">
    <property type="entry name" value="NAAT family transporter"/>
    <property type="match status" value="1"/>
</dbReference>
<sequence length="215" mass="22770">MTLASLFSQYFLGAMLSFVVITNPLSKIPMFLSLTPGQTPVQKNRVAFTACAYAGAIMVVSLIGGNLVLSMFGISYGALRVAGGLVVAGVGYKMLYQAHDSTSHAHRESVDVSFFPLAMPGISGPGTIAVVIGFSTEIAEITDWRWKIAAILITLAAIGGTMLVVWLSLKLSAKIAERIGPSALDVLTRLMGFLLICIGVQFVGSGIRTFYSTLS</sequence>
<keyword evidence="6 8" id="KW-1133">Transmembrane helix</keyword>
<comment type="subcellular location">
    <subcellularLocation>
        <location evidence="1">Cell inner membrane</location>
        <topology evidence="1">Multi-pass membrane protein</topology>
    </subcellularLocation>
    <subcellularLocation>
        <location evidence="8">Cell membrane</location>
        <topology evidence="8">Multi-pass membrane protein</topology>
    </subcellularLocation>
</comment>
<dbReference type="AlphaFoldDB" id="A0A248LI53"/>
<reference evidence="10" key="1">
    <citation type="submission" date="2017-06" db="EMBL/GenBank/DDBJ databases">
        <title>Whole genome sequence of Laribacter hongkongensis LHGZ1.</title>
        <authorList>
            <person name="Chen D."/>
            <person name="Wu H."/>
            <person name="Chen J."/>
        </authorList>
    </citation>
    <scope>NUCLEOTIDE SEQUENCE [LARGE SCALE GENOMIC DNA]</scope>
    <source>
        <strain evidence="10">LHGZ1</strain>
    </source>
</reference>
<feature type="transmembrane region" description="Helical" evidence="8">
    <location>
        <begin position="46"/>
        <end position="68"/>
    </location>
</feature>
<dbReference type="GO" id="GO:0005886">
    <property type="term" value="C:plasma membrane"/>
    <property type="evidence" value="ECO:0007669"/>
    <property type="project" value="UniProtKB-SubCell"/>
</dbReference>
<keyword evidence="7 8" id="KW-0472">Membrane</keyword>
<protein>
    <recommendedName>
        <fullName evidence="8">UPF0056 membrane protein</fullName>
    </recommendedName>
</protein>